<dbReference type="AlphaFoldDB" id="A0AAD4LZV1"/>
<evidence type="ECO:0000313" key="3">
    <source>
        <dbReference type="Proteomes" id="UP001203297"/>
    </source>
</evidence>
<name>A0AAD4LZV1_9AGAM</name>
<feature type="compositionally biased region" description="Polar residues" evidence="1">
    <location>
        <begin position="167"/>
        <end position="179"/>
    </location>
</feature>
<reference evidence="2" key="1">
    <citation type="journal article" date="2022" name="New Phytol.">
        <title>Evolutionary transition to the ectomycorrhizal habit in the genomes of a hyperdiverse lineage of mushroom-forming fungi.</title>
        <authorList>
            <person name="Looney B."/>
            <person name="Miyauchi S."/>
            <person name="Morin E."/>
            <person name="Drula E."/>
            <person name="Courty P.E."/>
            <person name="Kohler A."/>
            <person name="Kuo A."/>
            <person name="LaButti K."/>
            <person name="Pangilinan J."/>
            <person name="Lipzen A."/>
            <person name="Riley R."/>
            <person name="Andreopoulos W."/>
            <person name="He G."/>
            <person name="Johnson J."/>
            <person name="Nolan M."/>
            <person name="Tritt A."/>
            <person name="Barry K.W."/>
            <person name="Grigoriev I.V."/>
            <person name="Nagy L.G."/>
            <person name="Hibbett D."/>
            <person name="Henrissat B."/>
            <person name="Matheny P.B."/>
            <person name="Labbe J."/>
            <person name="Martin F.M."/>
        </authorList>
    </citation>
    <scope>NUCLEOTIDE SEQUENCE</scope>
    <source>
        <strain evidence="2">BPL690</strain>
    </source>
</reference>
<evidence type="ECO:0000256" key="1">
    <source>
        <dbReference type="SAM" id="MobiDB-lite"/>
    </source>
</evidence>
<accession>A0AAD4LZV1</accession>
<protein>
    <submittedName>
        <fullName evidence="2">Uncharacterized protein</fullName>
    </submittedName>
</protein>
<dbReference type="EMBL" id="WTXG01000076">
    <property type="protein sequence ID" value="KAI0294327.1"/>
    <property type="molecule type" value="Genomic_DNA"/>
</dbReference>
<dbReference type="Proteomes" id="UP001203297">
    <property type="component" value="Unassembled WGS sequence"/>
</dbReference>
<evidence type="ECO:0000313" key="2">
    <source>
        <dbReference type="EMBL" id="KAI0294327.1"/>
    </source>
</evidence>
<gene>
    <name evidence="2" type="ORF">B0F90DRAFT_1288950</name>
</gene>
<organism evidence="2 3">
    <name type="scientific">Multifurca ochricompacta</name>
    <dbReference type="NCBI Taxonomy" id="376703"/>
    <lineage>
        <taxon>Eukaryota</taxon>
        <taxon>Fungi</taxon>
        <taxon>Dikarya</taxon>
        <taxon>Basidiomycota</taxon>
        <taxon>Agaricomycotina</taxon>
        <taxon>Agaricomycetes</taxon>
        <taxon>Russulales</taxon>
        <taxon>Russulaceae</taxon>
        <taxon>Multifurca</taxon>
    </lineage>
</organism>
<feature type="region of interest" description="Disordered" evidence="1">
    <location>
        <begin position="138"/>
        <end position="213"/>
    </location>
</feature>
<feature type="region of interest" description="Disordered" evidence="1">
    <location>
        <begin position="52"/>
        <end position="85"/>
    </location>
</feature>
<proteinExistence type="predicted"/>
<keyword evidence="3" id="KW-1185">Reference proteome</keyword>
<sequence length="434" mass="47267">MHIHRHSRGSLVTTYAHKKSRTGVFHTSSPIRATDNEDLTLTEMTRRMKKRARQSISSPYSAHDNDLVDSQKGFKRPKSTHTVAPTLSSDSANICSSSIFPLDPLVSLNDGTNNLQYQTPFNLSPVGSPAVFDPMSPVPPARRQLSHTGSRNLKENKNVKRLASPFHSRSASKACSRSGSPKRKIKKPPFYIKSRTRSEANAHPTENASDDVRFPVSGSLPTLQSMKSVACDTQLVNSSPTYILDNLSGQDWLKPAKALSHSTFLEDYVPPGTPFQEWDHSCEALLGGFPLQASTPINIKDPVRMHVHSKDASSAPNSPNHAYALRDPDDTIYSYEAGSFESGGRPRRHFNGDSIFSSFDASPTLSSILLKPESMLQGDSQSKTDVCALNSVRTVTNLTGMLGNLGIGGMSSLGICSSSQSLLMADPSYLPTVH</sequence>
<comment type="caution">
    <text evidence="2">The sequence shown here is derived from an EMBL/GenBank/DDBJ whole genome shotgun (WGS) entry which is preliminary data.</text>
</comment>